<dbReference type="Gene3D" id="1.10.10.10">
    <property type="entry name" value="Winged helix-like DNA-binding domain superfamily/Winged helix DNA-binding domain"/>
    <property type="match status" value="1"/>
</dbReference>
<evidence type="ECO:0000313" key="8">
    <source>
        <dbReference type="Proteomes" id="UP000030008"/>
    </source>
</evidence>
<gene>
    <name evidence="7" type="ORF">CIAN88_02190</name>
</gene>
<dbReference type="Pfam" id="PF08281">
    <property type="entry name" value="Sigma70_r4_2"/>
    <property type="match status" value="1"/>
</dbReference>
<dbReference type="InterPro" id="IPR014284">
    <property type="entry name" value="RNA_pol_sigma-70_dom"/>
</dbReference>
<dbReference type="InterPro" id="IPR036388">
    <property type="entry name" value="WH-like_DNA-bd_sf"/>
</dbReference>
<dbReference type="SUPFAM" id="SSF88946">
    <property type="entry name" value="Sigma2 domain of RNA polymerase sigma factors"/>
    <property type="match status" value="1"/>
</dbReference>
<dbReference type="EMBL" id="JQIF01000009">
    <property type="protein sequence ID" value="KGJ54778.1"/>
    <property type="molecule type" value="Genomic_DNA"/>
</dbReference>
<evidence type="ECO:0000256" key="2">
    <source>
        <dbReference type="ARBA" id="ARBA00023082"/>
    </source>
</evidence>
<feature type="domain" description="RNA polymerase sigma factor 70 region 4 type 2" evidence="6">
    <location>
        <begin position="144"/>
        <end position="186"/>
    </location>
</feature>
<dbReference type="PANTHER" id="PTHR43133">
    <property type="entry name" value="RNA POLYMERASE ECF-TYPE SIGMA FACTO"/>
    <property type="match status" value="1"/>
</dbReference>
<dbReference type="InterPro" id="IPR039425">
    <property type="entry name" value="RNA_pol_sigma-70-like"/>
</dbReference>
<dbReference type="GO" id="GO:0006352">
    <property type="term" value="P:DNA-templated transcription initiation"/>
    <property type="evidence" value="ECO:0007669"/>
    <property type="project" value="InterPro"/>
</dbReference>
<feature type="coiled-coil region" evidence="5">
    <location>
        <begin position="167"/>
        <end position="194"/>
    </location>
</feature>
<dbReference type="InterPro" id="IPR013325">
    <property type="entry name" value="RNA_pol_sigma_r2"/>
</dbReference>
<evidence type="ECO:0000256" key="3">
    <source>
        <dbReference type="ARBA" id="ARBA00023125"/>
    </source>
</evidence>
<reference evidence="7 8" key="1">
    <citation type="submission" date="2014-08" db="EMBL/GenBank/DDBJ databases">
        <title>Clostridium innocuum, an unnegligible vancomycin-resistant pathogen causing extra-intestinal infections.</title>
        <authorList>
            <person name="Feng Y."/>
            <person name="Chiu C.-H."/>
        </authorList>
    </citation>
    <scope>NUCLEOTIDE SEQUENCE [LARGE SCALE GENOMIC DNA]</scope>
    <source>
        <strain evidence="7 8">AN88</strain>
    </source>
</reference>
<protein>
    <submittedName>
        <fullName evidence="7">RNA polymerase sigma-H factor (Sigma-30)</fullName>
    </submittedName>
</protein>
<evidence type="ECO:0000256" key="4">
    <source>
        <dbReference type="ARBA" id="ARBA00023163"/>
    </source>
</evidence>
<keyword evidence="5" id="KW-0175">Coiled coil</keyword>
<dbReference type="PANTHER" id="PTHR43133:SF8">
    <property type="entry name" value="RNA POLYMERASE SIGMA FACTOR HI_1459-RELATED"/>
    <property type="match status" value="1"/>
</dbReference>
<dbReference type="SUPFAM" id="SSF46894">
    <property type="entry name" value="C-terminal effector domain of the bipartite response regulators"/>
    <property type="match status" value="1"/>
</dbReference>
<dbReference type="Proteomes" id="UP000030008">
    <property type="component" value="Unassembled WGS sequence"/>
</dbReference>
<keyword evidence="1" id="KW-0805">Transcription regulation</keyword>
<accession>A0A099ICT9</accession>
<dbReference type="NCBIfam" id="TIGR02937">
    <property type="entry name" value="sigma70-ECF"/>
    <property type="match status" value="1"/>
</dbReference>
<dbReference type="RefSeq" id="WP_044903759.1">
    <property type="nucleotide sequence ID" value="NZ_JQIF01000009.1"/>
</dbReference>
<organism evidence="7 8">
    <name type="scientific">Clostridium innocuum</name>
    <dbReference type="NCBI Taxonomy" id="1522"/>
    <lineage>
        <taxon>Bacteria</taxon>
        <taxon>Bacillati</taxon>
        <taxon>Bacillota</taxon>
        <taxon>Clostridia</taxon>
        <taxon>Eubacteriales</taxon>
        <taxon>Clostridiaceae</taxon>
        <taxon>Clostridium</taxon>
    </lineage>
</organism>
<dbReference type="AlphaFoldDB" id="A0A099ICT9"/>
<dbReference type="GO" id="GO:0016987">
    <property type="term" value="F:sigma factor activity"/>
    <property type="evidence" value="ECO:0007669"/>
    <property type="project" value="UniProtKB-KW"/>
</dbReference>
<dbReference type="InterPro" id="IPR016032">
    <property type="entry name" value="Sig_transdc_resp-reg_C-effctor"/>
</dbReference>
<keyword evidence="3" id="KW-0238">DNA-binding</keyword>
<dbReference type="InterPro" id="IPR013249">
    <property type="entry name" value="RNA_pol_sigma70_r4_t2"/>
</dbReference>
<proteinExistence type="predicted"/>
<comment type="caution">
    <text evidence="7">The sequence shown here is derived from an EMBL/GenBank/DDBJ whole genome shotgun (WGS) entry which is preliminary data.</text>
</comment>
<evidence type="ECO:0000259" key="6">
    <source>
        <dbReference type="Pfam" id="PF08281"/>
    </source>
</evidence>
<name>A0A099ICT9_CLOIN</name>
<dbReference type="GO" id="GO:0003677">
    <property type="term" value="F:DNA binding"/>
    <property type="evidence" value="ECO:0007669"/>
    <property type="project" value="UniProtKB-KW"/>
</dbReference>
<dbReference type="Gene3D" id="1.10.1740.10">
    <property type="match status" value="1"/>
</dbReference>
<evidence type="ECO:0000256" key="1">
    <source>
        <dbReference type="ARBA" id="ARBA00023015"/>
    </source>
</evidence>
<keyword evidence="4" id="KW-0804">Transcription</keyword>
<sequence>MEEVYETDYELLYLIRQKDEMAFAALMHKYEEIADKLIKKYIGACKSGLSEDDYLQLARLKLVQTIDDYREDQEASFYHYFCSVFHNLLIDCYRQSAHERRVLSLDSCIREDAGGYCLLDIMEKPNESFAVSYEFQHRVNTRKEALSDLEKRIVDLRALGYTYRQIADTLQVKVKKVDNTLQKVRKDREREEMR</sequence>
<evidence type="ECO:0000313" key="7">
    <source>
        <dbReference type="EMBL" id="KGJ54778.1"/>
    </source>
</evidence>
<keyword evidence="2" id="KW-0731">Sigma factor</keyword>
<evidence type="ECO:0000256" key="5">
    <source>
        <dbReference type="SAM" id="Coils"/>
    </source>
</evidence>